<sequence>MTQFSRTWWGQRFIQALEEFTDSGRLSRGRSYATNGRIMSYKLDQGTVEAKVRGSINPYFDVYEEPIYKTSITIKAISASQWTKVIQKIATRADLLTKLLMSEMPDDIEDVFSELNLHLLPHSERDFKTNCSCPDYANPCKHIAGVYYLLASALDKDPFVMFALRGLSRESLQAELVKTPLGANLASALTIKEPQLQPAASYYTYLATRAAQIASHKEFWTGAARLPIQQPARTAQPAVPALLIKKQGDYPAFWHKNASFIKTMEELYERVRTKNKQMK</sequence>
<dbReference type="Proteomes" id="UP000287171">
    <property type="component" value="Unassembled WGS sequence"/>
</dbReference>
<evidence type="ECO:0000313" key="4">
    <source>
        <dbReference type="Proteomes" id="UP000287171"/>
    </source>
</evidence>
<keyword evidence="4" id="KW-1185">Reference proteome</keyword>
<reference evidence="4" key="1">
    <citation type="submission" date="2018-12" db="EMBL/GenBank/DDBJ databases">
        <title>Tengunoibacter tsumagoiensis gen. nov., sp. nov., Dictyobacter kobayashii sp. nov., D. alpinus sp. nov., and D. joshuensis sp. nov. and description of Dictyobacteraceae fam. nov. within the order Ktedonobacterales isolated from Tengu-no-mugimeshi.</title>
        <authorList>
            <person name="Wang C.M."/>
            <person name="Zheng Y."/>
            <person name="Sakai Y."/>
            <person name="Toyoda A."/>
            <person name="Minakuchi Y."/>
            <person name="Abe K."/>
            <person name="Yokota A."/>
            <person name="Yabe S."/>
        </authorList>
    </citation>
    <scope>NUCLEOTIDE SEQUENCE [LARGE SCALE GENOMIC DNA]</scope>
    <source>
        <strain evidence="4">Uno16</strain>
    </source>
</reference>
<evidence type="ECO:0000259" key="2">
    <source>
        <dbReference type="PROSITE" id="PS50966"/>
    </source>
</evidence>
<dbReference type="PANTHER" id="PTHR38133">
    <property type="entry name" value="SLR1429 PROTEIN"/>
    <property type="match status" value="1"/>
</dbReference>
<proteinExistence type="predicted"/>
<comment type="caution">
    <text evidence="3">The sequence shown here is derived from an EMBL/GenBank/DDBJ whole genome shotgun (WGS) entry which is preliminary data.</text>
</comment>
<dbReference type="EMBL" id="BIFT01000001">
    <property type="protein sequence ID" value="GCE24809.1"/>
    <property type="molecule type" value="Genomic_DNA"/>
</dbReference>
<organism evidence="3 4">
    <name type="scientific">Dictyobacter alpinus</name>
    <dbReference type="NCBI Taxonomy" id="2014873"/>
    <lineage>
        <taxon>Bacteria</taxon>
        <taxon>Bacillati</taxon>
        <taxon>Chloroflexota</taxon>
        <taxon>Ktedonobacteria</taxon>
        <taxon>Ktedonobacterales</taxon>
        <taxon>Dictyobacteraceae</taxon>
        <taxon>Dictyobacter</taxon>
    </lineage>
</organism>
<dbReference type="RefSeq" id="WP_126625477.1">
    <property type="nucleotide sequence ID" value="NZ_BIFT01000001.1"/>
</dbReference>
<dbReference type="GO" id="GO:0008270">
    <property type="term" value="F:zinc ion binding"/>
    <property type="evidence" value="ECO:0007669"/>
    <property type="project" value="UniProtKB-KW"/>
</dbReference>
<name>A0A402B0D7_9CHLR</name>
<evidence type="ECO:0000256" key="1">
    <source>
        <dbReference type="PROSITE-ProRule" id="PRU00325"/>
    </source>
</evidence>
<dbReference type="PROSITE" id="PS50966">
    <property type="entry name" value="ZF_SWIM"/>
    <property type="match status" value="1"/>
</dbReference>
<dbReference type="InterPro" id="IPR007527">
    <property type="entry name" value="Znf_SWIM"/>
</dbReference>
<gene>
    <name evidence="3" type="ORF">KDA_02930</name>
</gene>
<accession>A0A402B0D7</accession>
<dbReference type="AlphaFoldDB" id="A0A402B0D7"/>
<dbReference type="PANTHER" id="PTHR38133:SF1">
    <property type="entry name" value="SLR1429 PROTEIN"/>
    <property type="match status" value="1"/>
</dbReference>
<keyword evidence="1" id="KW-0862">Zinc</keyword>
<keyword evidence="1" id="KW-0479">Metal-binding</keyword>
<feature type="domain" description="SWIM-type" evidence="2">
    <location>
        <begin position="115"/>
        <end position="151"/>
    </location>
</feature>
<keyword evidence="1" id="KW-0863">Zinc-finger</keyword>
<dbReference type="OrthoDB" id="188274at2"/>
<evidence type="ECO:0000313" key="3">
    <source>
        <dbReference type="EMBL" id="GCE24809.1"/>
    </source>
</evidence>
<dbReference type="Pfam" id="PF04434">
    <property type="entry name" value="SWIM"/>
    <property type="match status" value="1"/>
</dbReference>
<protein>
    <recommendedName>
        <fullName evidence="2">SWIM-type domain-containing protein</fullName>
    </recommendedName>
</protein>